<evidence type="ECO:0000256" key="2">
    <source>
        <dbReference type="PROSITE-ProRule" id="PRU00023"/>
    </source>
</evidence>
<feature type="repeat" description="ANK" evidence="2">
    <location>
        <begin position="853"/>
        <end position="885"/>
    </location>
</feature>
<dbReference type="Pfam" id="PF17100">
    <property type="entry name" value="NACHT_N"/>
    <property type="match status" value="1"/>
</dbReference>
<dbReference type="InterPro" id="IPR036770">
    <property type="entry name" value="Ankyrin_rpt-contain_sf"/>
</dbReference>
<feature type="domain" description="Nephrocystin 3-like N-terminal" evidence="4">
    <location>
        <begin position="275"/>
        <end position="441"/>
    </location>
</feature>
<comment type="caution">
    <text evidence="5">The sequence shown here is derived from an EMBL/GenBank/DDBJ whole genome shotgun (WGS) entry which is preliminary data.</text>
</comment>
<reference evidence="5" key="1">
    <citation type="submission" date="2023-02" db="EMBL/GenBank/DDBJ databases">
        <authorList>
            <person name="Palmer J.M."/>
        </authorList>
    </citation>
    <scope>NUCLEOTIDE SEQUENCE</scope>
    <source>
        <strain evidence="5">FW57</strain>
    </source>
</reference>
<dbReference type="Gene3D" id="1.25.40.20">
    <property type="entry name" value="Ankyrin repeat-containing domain"/>
    <property type="match status" value="2"/>
</dbReference>
<dbReference type="Proteomes" id="UP001197093">
    <property type="component" value="Unassembled WGS sequence"/>
</dbReference>
<evidence type="ECO:0000313" key="5">
    <source>
        <dbReference type="EMBL" id="KAG7291992.1"/>
    </source>
</evidence>
<keyword evidence="6" id="KW-1185">Reference proteome</keyword>
<name>A0AAD4I1D7_9PEZI</name>
<dbReference type="PROSITE" id="PS50088">
    <property type="entry name" value="ANK_REPEAT"/>
    <property type="match status" value="1"/>
</dbReference>
<evidence type="ECO:0000259" key="4">
    <source>
        <dbReference type="Pfam" id="PF24883"/>
    </source>
</evidence>
<evidence type="ECO:0000313" key="6">
    <source>
        <dbReference type="Proteomes" id="UP001197093"/>
    </source>
</evidence>
<protein>
    <recommendedName>
        <fullName evidence="7">NACHT domain-containing protein</fullName>
    </recommendedName>
</protein>
<dbReference type="Pfam" id="PF12796">
    <property type="entry name" value="Ank_2"/>
    <property type="match status" value="1"/>
</dbReference>
<organism evidence="5 6">
    <name type="scientific">Staphylotrichum longicolle</name>
    <dbReference type="NCBI Taxonomy" id="669026"/>
    <lineage>
        <taxon>Eukaryota</taxon>
        <taxon>Fungi</taxon>
        <taxon>Dikarya</taxon>
        <taxon>Ascomycota</taxon>
        <taxon>Pezizomycotina</taxon>
        <taxon>Sordariomycetes</taxon>
        <taxon>Sordariomycetidae</taxon>
        <taxon>Sordariales</taxon>
        <taxon>Chaetomiaceae</taxon>
        <taxon>Staphylotrichum</taxon>
    </lineage>
</organism>
<evidence type="ECO:0000259" key="3">
    <source>
        <dbReference type="Pfam" id="PF17100"/>
    </source>
</evidence>
<dbReference type="PANTHER" id="PTHR10039">
    <property type="entry name" value="AMELOGENIN"/>
    <property type="match status" value="1"/>
</dbReference>
<dbReference type="SMART" id="SM00248">
    <property type="entry name" value="ANK"/>
    <property type="match status" value="9"/>
</dbReference>
<dbReference type="InterPro" id="IPR031359">
    <property type="entry name" value="NACHT_N"/>
</dbReference>
<dbReference type="SUPFAM" id="SSF48403">
    <property type="entry name" value="Ankyrin repeat"/>
    <property type="match status" value="2"/>
</dbReference>
<evidence type="ECO:0000256" key="1">
    <source>
        <dbReference type="ARBA" id="ARBA00022737"/>
    </source>
</evidence>
<dbReference type="EMBL" id="JAHCVI010000001">
    <property type="protein sequence ID" value="KAG7291992.1"/>
    <property type="molecule type" value="Genomic_DNA"/>
</dbReference>
<accession>A0AAD4I1D7</accession>
<feature type="domain" description="NWD NACHT-NTPase N-terminal" evidence="3">
    <location>
        <begin position="75"/>
        <end position="197"/>
    </location>
</feature>
<keyword evidence="1" id="KW-0677">Repeat</keyword>
<dbReference type="InterPro" id="IPR056884">
    <property type="entry name" value="NPHP3-like_N"/>
</dbReference>
<dbReference type="Gene3D" id="3.40.50.300">
    <property type="entry name" value="P-loop containing nucleotide triphosphate hydrolases"/>
    <property type="match status" value="1"/>
</dbReference>
<dbReference type="AlphaFoldDB" id="A0AAD4I1D7"/>
<proteinExistence type="predicted"/>
<evidence type="ECO:0008006" key="7">
    <source>
        <dbReference type="Google" id="ProtNLM"/>
    </source>
</evidence>
<dbReference type="InterPro" id="IPR027417">
    <property type="entry name" value="P-loop_NTPase"/>
</dbReference>
<dbReference type="Pfam" id="PF24883">
    <property type="entry name" value="NPHP3_N"/>
    <property type="match status" value="1"/>
</dbReference>
<keyword evidence="2" id="KW-0040">ANK repeat</keyword>
<dbReference type="InterPro" id="IPR002110">
    <property type="entry name" value="Ankyrin_rpt"/>
</dbReference>
<sequence>MDEVNSKAWKLRFGSTEVLVKDSLQPVLGIISRVNDYVACTLGPTPSASMAWAGISLLLPVYANTPANPLMLFLAGSDVLSQLLTNPSEQATSLAKGLEYISGVVAQSRMWEELYVRRYESDASSKKWSSVASLTLESHIEYKSALAMLYLEVLRFQITSYCYYSRSLASRLSLDMIKWNDWTQLLDDVREKERLFNAISETWRDKIFDEECAAAERRHKEALVCWKAVGTELTELRRAVVDAQKESTRAALLDWLCDIDVSEMYNASRDKHRTGTGAWLIEDNEGFQSWETEPCSLLWLYGKGKSILSSSIINYLRERYSSDPTTAVVYFYFTFSDANKQTVVGMLASLLKQLCSRRPTLPSMVQSLLGYKERGERPDAKVLETALVTAMSGFSAVYIIIDALDECPGPPLSRERSKLLGTLCRVVSTRPGNLHLLCTSRRESDIDTVLSPFISAEYGSRRAINLNGECARLNHDIGLYIDSVLASPDFKSWPDEVKAEARSALIERADGMFQYVALQFDALRNLSSMPLIRQALHDLPTGLDATYDRILLSIDPNYRLQVANTLKWLALSERAFRIEEIGHIFIIHPEPPALRWSEQLFDPRDALKYLSGLVHAWTDTESRDLPSDCPPEYQDMGYSATIMRLRVAHFSIKEYLISHRITQGPAAHFGFAEADAHLHIARCCLAYHLQRDATGVSVLKDEELEGYFYELENHLRSSRHWLDKYAAANWPAHLEKVPRERWPLELPLRFTASSGFVQLTDMLISLHEYLTQEDLDNTLKEAADHGQTAVIDLLLDKGAHVIDTQSDDASARAGMGDGSLQSSDNRLCGAAEPIDAEADSFNLLIGDEYGVEKHGNALQRACYRGDSETVQLLLDSGIDVNSQGGYYGTALQAVCARSWKDDVNLVTLLVERGADVNAQGGHFGSALQASCYASNTEVAKKLVESGADTNLFGGRYGSALQASAASSNASILLPMLLSNGADVNQRSGVYGFYGTPLQAAAARESRDALDQLILLLDHGADVNTEGGDYGTALVAAFSHGRGSDDGYNMALSLLRRGASVHAQGGDFGSAWHAAAAKRDRKWEDVLQRMLNGGVDINNTRGQRYATALEAALAVAESATPWEDDYEKKADTNRIRFLLDHGANVNTSTLTLMADYMERHFRLQRIGVKHVQSRRCFNMGPMLTNAEANPGVR</sequence>
<dbReference type="PANTHER" id="PTHR10039:SF16">
    <property type="entry name" value="GPI INOSITOL-DEACYLASE"/>
    <property type="match status" value="1"/>
</dbReference>
<gene>
    <name evidence="5" type="ORF">NEMBOFW57_002022</name>
</gene>